<proteinExistence type="predicted"/>
<organism evidence="1 2">
    <name type="scientific">Plasmodium yoelii yoelii</name>
    <dbReference type="NCBI Taxonomy" id="73239"/>
    <lineage>
        <taxon>Eukaryota</taxon>
        <taxon>Sar</taxon>
        <taxon>Alveolata</taxon>
        <taxon>Apicomplexa</taxon>
        <taxon>Aconoidasida</taxon>
        <taxon>Haemosporida</taxon>
        <taxon>Plasmodiidae</taxon>
        <taxon>Plasmodium</taxon>
        <taxon>Plasmodium (Vinckeia)</taxon>
    </lineage>
</organism>
<evidence type="ECO:0000313" key="1">
    <source>
        <dbReference type="EMBL" id="EAA17598.1"/>
    </source>
</evidence>
<keyword evidence="2" id="KW-1185">Reference proteome</keyword>
<gene>
    <name evidence="1" type="ORF">PY05561</name>
</gene>
<comment type="caution">
    <text evidence="1">The sequence shown here is derived from an EMBL/GenBank/DDBJ whole genome shotgun (WGS) entry which is preliminary data.</text>
</comment>
<accession>Q7RD64</accession>
<dbReference type="PaxDb" id="73239-Q7RD64"/>
<dbReference type="Proteomes" id="UP000008553">
    <property type="component" value="Unassembled WGS sequence"/>
</dbReference>
<name>Q7RD64_PLAYO</name>
<reference evidence="1 2" key="1">
    <citation type="journal article" date="2002" name="Nature">
        <title>Genome sequence and comparative analysis of the model rodent malaria parasite Plasmodium yoelii yoelii.</title>
        <authorList>
            <person name="Carlton J.M."/>
            <person name="Angiuoli S.V."/>
            <person name="Suh B.B."/>
            <person name="Kooij T.W."/>
            <person name="Pertea M."/>
            <person name="Silva J.C."/>
            <person name="Ermolaeva M.D."/>
            <person name="Allen J.E."/>
            <person name="Selengut J.D."/>
            <person name="Koo H.L."/>
            <person name="Peterson J.D."/>
            <person name="Pop M."/>
            <person name="Kosack D.S."/>
            <person name="Shumway M.F."/>
            <person name="Bidwell S.L."/>
            <person name="Shallom S.J."/>
            <person name="van Aken S.E."/>
            <person name="Riedmuller S.B."/>
            <person name="Feldblyum T.V."/>
            <person name="Cho J.K."/>
            <person name="Quackenbush J."/>
            <person name="Sedegah M."/>
            <person name="Shoaibi A."/>
            <person name="Cummings L.M."/>
            <person name="Florens L."/>
            <person name="Yates J.R."/>
            <person name="Raine J.D."/>
            <person name="Sinden R.E."/>
            <person name="Harris M.A."/>
            <person name="Cunningham D.A."/>
            <person name="Preiser P.R."/>
            <person name="Bergman L.W."/>
            <person name="Vaidya A.B."/>
            <person name="van Lin L.H."/>
            <person name="Janse C.J."/>
            <person name="Waters A.P."/>
            <person name="Smith H.O."/>
            <person name="White O.R."/>
            <person name="Salzberg S.L."/>
            <person name="Venter J.C."/>
            <person name="Fraser C.M."/>
            <person name="Hoffman S.L."/>
            <person name="Gardner M.J."/>
            <person name="Carucci D.J."/>
        </authorList>
    </citation>
    <scope>NUCLEOTIDE SEQUENCE [LARGE SCALE GENOMIC DNA]</scope>
    <source>
        <strain evidence="1 2">17XNL</strain>
    </source>
</reference>
<dbReference type="InParanoid" id="Q7RD64"/>
<evidence type="ECO:0000313" key="2">
    <source>
        <dbReference type="Proteomes" id="UP000008553"/>
    </source>
</evidence>
<protein>
    <submittedName>
        <fullName evidence="1">Uncharacterized protein</fullName>
    </submittedName>
</protein>
<sequence>MFLYVEPILG</sequence>
<dbReference type="EMBL" id="AABL01001780">
    <property type="protein sequence ID" value="EAA17598.1"/>
    <property type="molecule type" value="Genomic_DNA"/>
</dbReference>